<gene>
    <name evidence="2" type="ORF">PGT21_036466</name>
    <name evidence="3" type="ORF">PGTUg99_013192</name>
</gene>
<evidence type="ECO:0000256" key="1">
    <source>
        <dbReference type="SAM" id="SignalP"/>
    </source>
</evidence>
<dbReference type="OrthoDB" id="10639373at2759"/>
<reference evidence="4 5" key="1">
    <citation type="submission" date="2019-05" db="EMBL/GenBank/DDBJ databases">
        <title>Emergence of the Ug99 lineage of the wheat stem rust pathogen through somatic hybridization.</title>
        <authorList>
            <person name="Li F."/>
            <person name="Upadhyaya N.M."/>
            <person name="Sperschneider J."/>
            <person name="Matny O."/>
            <person name="Nguyen-Phuc H."/>
            <person name="Mago R."/>
            <person name="Raley C."/>
            <person name="Miller M.E."/>
            <person name="Silverstein K.A.T."/>
            <person name="Henningsen E."/>
            <person name="Hirsch C.D."/>
            <person name="Visser B."/>
            <person name="Pretorius Z.A."/>
            <person name="Steffenson B.J."/>
            <person name="Schwessinger B."/>
            <person name="Dodds P.N."/>
            <person name="Figueroa M."/>
        </authorList>
    </citation>
    <scope>NUCLEOTIDE SEQUENCE [LARGE SCALE GENOMIC DNA]</scope>
    <source>
        <strain evidence="2">21-0</strain>
        <strain evidence="3 5">Ug99</strain>
    </source>
</reference>
<dbReference type="Proteomes" id="UP000324748">
    <property type="component" value="Unassembled WGS sequence"/>
</dbReference>
<dbReference type="EMBL" id="VDEP01000172">
    <property type="protein sequence ID" value="KAA1126206.1"/>
    <property type="molecule type" value="Genomic_DNA"/>
</dbReference>
<dbReference type="Proteomes" id="UP000325313">
    <property type="component" value="Unassembled WGS sequence"/>
</dbReference>
<evidence type="ECO:0008006" key="6">
    <source>
        <dbReference type="Google" id="ProtNLM"/>
    </source>
</evidence>
<protein>
    <recommendedName>
        <fullName evidence="6">Exocyst complex component Sec8</fullName>
    </recommendedName>
</protein>
<organism evidence="2 4">
    <name type="scientific">Puccinia graminis f. sp. tritici</name>
    <dbReference type="NCBI Taxonomy" id="56615"/>
    <lineage>
        <taxon>Eukaryota</taxon>
        <taxon>Fungi</taxon>
        <taxon>Dikarya</taxon>
        <taxon>Basidiomycota</taxon>
        <taxon>Pucciniomycotina</taxon>
        <taxon>Pucciniomycetes</taxon>
        <taxon>Pucciniales</taxon>
        <taxon>Pucciniaceae</taxon>
        <taxon>Puccinia</taxon>
    </lineage>
</organism>
<sequence length="630" mass="72657">MRAKVLLIGVVTTAWCMKVIIKPEVEESDSKAIEDLASSSTQQYQGLATNVVELEERASKIPKLTHSPDYQGLNSNVEQSDSQRQAQIAQYVQRPNFNCACQPRGHCRSVFQRLIQDSHLLKYLHPRKALILSKCWERNHDQILSLDKDWEEILGVQLQKKKDASSLQYLPQDIENKTKPTRDLYEKLKEKIFALRDVKLMKFGGLYSTKIQKMIIESLDSGSEGTTGSPHRINDFPGHLVEDIMGVTWEKFTSSILEEMKDIMINHKTEMMHLEFYDTSHVPAGKYFLKLVAFFSKEKLIGEKTVLNFIHDKELTKEVFECALDSYRQEGTYTETHIMYMCYKLEYIFNSWYRPITHGFFKGFDTMEKRIVTLHSVVAKMLRFGDISITRSNTPKEWHQKISSVSVKEYGNNLQELLNGLDKTASVNHTRKPQTDPNHNARNKVVDGVGRLTEILQSLLYPNEFSNNSSFYEGLLSISICQVLTYTEMNCNGIVGEIERNIIPSNRLEEYRLSKKLIMNASKVFASYIMLKSFNTSTIQNTVKNYERDHLVDFFKAMERCQETLSTTIPVLQSTYYKLNAEHHLPAFSLELFLEISALVIQVEQGNLAKEIENSINHLKILKNDPRLVK</sequence>
<dbReference type="AlphaFoldDB" id="A0A5B0Q0F9"/>
<name>A0A5B0Q0F9_PUCGR</name>
<evidence type="ECO:0000313" key="4">
    <source>
        <dbReference type="Proteomes" id="UP000324748"/>
    </source>
</evidence>
<keyword evidence="1" id="KW-0732">Signal</keyword>
<evidence type="ECO:0000313" key="3">
    <source>
        <dbReference type="EMBL" id="KAA1126206.1"/>
    </source>
</evidence>
<dbReference type="EMBL" id="VSWC01000040">
    <property type="protein sequence ID" value="KAA1106597.1"/>
    <property type="molecule type" value="Genomic_DNA"/>
</dbReference>
<keyword evidence="4" id="KW-1185">Reference proteome</keyword>
<comment type="caution">
    <text evidence="2">The sequence shown here is derived from an EMBL/GenBank/DDBJ whole genome shotgun (WGS) entry which is preliminary data.</text>
</comment>
<feature type="chain" id="PRO_5036366454" description="Exocyst complex component Sec8" evidence="1">
    <location>
        <begin position="17"/>
        <end position="630"/>
    </location>
</feature>
<accession>A0A5B0Q0F9</accession>
<feature type="signal peptide" evidence="1">
    <location>
        <begin position="1"/>
        <end position="16"/>
    </location>
</feature>
<proteinExistence type="predicted"/>
<evidence type="ECO:0000313" key="5">
    <source>
        <dbReference type="Proteomes" id="UP000325313"/>
    </source>
</evidence>
<evidence type="ECO:0000313" key="2">
    <source>
        <dbReference type="EMBL" id="KAA1106597.1"/>
    </source>
</evidence>